<name>A0A0G1CN56_9BACT</name>
<reference evidence="4 5" key="1">
    <citation type="journal article" date="2015" name="Nature">
        <title>rRNA introns, odd ribosomes, and small enigmatic genomes across a large radiation of phyla.</title>
        <authorList>
            <person name="Brown C.T."/>
            <person name="Hug L.A."/>
            <person name="Thomas B.C."/>
            <person name="Sharon I."/>
            <person name="Castelle C.J."/>
            <person name="Singh A."/>
            <person name="Wilkins M.J."/>
            <person name="Williams K.H."/>
            <person name="Banfield J.F."/>
        </authorList>
    </citation>
    <scope>NUCLEOTIDE SEQUENCE [LARGE SCALE GENOMIC DNA]</scope>
</reference>
<evidence type="ECO:0000313" key="5">
    <source>
        <dbReference type="Proteomes" id="UP000034050"/>
    </source>
</evidence>
<feature type="modified residue" description="N6-(pyridoxal phosphate)lysine" evidence="2">
    <location>
        <position position="181"/>
    </location>
</feature>
<dbReference type="Pfam" id="PF01041">
    <property type="entry name" value="DegT_DnrJ_EryC1"/>
    <property type="match status" value="1"/>
</dbReference>
<comment type="similarity">
    <text evidence="3">Belongs to the DegT/DnrJ/EryC1 family.</text>
</comment>
<feature type="active site" description="Proton acceptor" evidence="1">
    <location>
        <position position="181"/>
    </location>
</feature>
<dbReference type="CDD" id="cd00616">
    <property type="entry name" value="AHBA_syn"/>
    <property type="match status" value="1"/>
</dbReference>
<evidence type="ECO:0000313" key="4">
    <source>
        <dbReference type="EMBL" id="KKS87160.1"/>
    </source>
</evidence>
<dbReference type="EMBL" id="LCFD01000003">
    <property type="protein sequence ID" value="KKS87160.1"/>
    <property type="molecule type" value="Genomic_DNA"/>
</dbReference>
<dbReference type="GO" id="GO:0008483">
    <property type="term" value="F:transaminase activity"/>
    <property type="evidence" value="ECO:0007669"/>
    <property type="project" value="UniProtKB-KW"/>
</dbReference>
<keyword evidence="4" id="KW-0808">Transferase</keyword>
<dbReference type="Gene3D" id="3.90.1150.10">
    <property type="entry name" value="Aspartate Aminotransferase, domain 1"/>
    <property type="match status" value="1"/>
</dbReference>
<dbReference type="InterPro" id="IPR015422">
    <property type="entry name" value="PyrdxlP-dep_Trfase_small"/>
</dbReference>
<dbReference type="PANTHER" id="PTHR30244">
    <property type="entry name" value="TRANSAMINASE"/>
    <property type="match status" value="1"/>
</dbReference>
<dbReference type="SUPFAM" id="SSF53383">
    <property type="entry name" value="PLP-dependent transferases"/>
    <property type="match status" value="1"/>
</dbReference>
<evidence type="ECO:0000256" key="2">
    <source>
        <dbReference type="PIRSR" id="PIRSR000390-2"/>
    </source>
</evidence>
<dbReference type="PIRSF" id="PIRSF000390">
    <property type="entry name" value="PLP_StrS"/>
    <property type="match status" value="1"/>
</dbReference>
<sequence length="372" mass="41913">MKVPQFMPWVGQTEYREIATCFKSNWITEGPKARVFKEKLLEIIGSKYAVLAPNGTLAIYLGLKALRVGPGDEVIVPDFTFIGSATAVEMCGATPVFVDVNRRNFQIDPTLIPPLITKKTRAIMPVHMYGTLVDMPAVVKIAKKYKLQIIEDAAEAIGVHREGKHAGTFGEVGCFSFFADKTITTAEGGLVVTDKAELYERLLYLRNQGRIKSGTFIHPKIGYNLRMTDLQCAVGLAQLSKINQIIIRKKRILSLYQQQLKDIPGITFFAPDTTSEWIPFRVGILVNRAHELMEYLQKKSIETRTFFYPLHRQPAFAYLKKQGYAKKMADSRFPNSLFGSSHGVCLPTFPALTSTQIHYVCKTIKQFLHDQK</sequence>
<dbReference type="STRING" id="1618446.UV61_C0003G0013"/>
<evidence type="ECO:0000256" key="1">
    <source>
        <dbReference type="PIRSR" id="PIRSR000390-1"/>
    </source>
</evidence>
<organism evidence="4 5">
    <name type="scientific">Candidatus Gottesmanbacteria bacterium GW2011_GWB1_43_11</name>
    <dbReference type="NCBI Taxonomy" id="1618446"/>
    <lineage>
        <taxon>Bacteria</taxon>
        <taxon>Candidatus Gottesmaniibacteriota</taxon>
    </lineage>
</organism>
<dbReference type="InterPro" id="IPR015424">
    <property type="entry name" value="PyrdxlP-dep_Trfase"/>
</dbReference>
<dbReference type="Gene3D" id="3.40.640.10">
    <property type="entry name" value="Type I PLP-dependent aspartate aminotransferase-like (Major domain)"/>
    <property type="match status" value="1"/>
</dbReference>
<keyword evidence="2 3" id="KW-0663">Pyridoxal phosphate</keyword>
<proteinExistence type="inferred from homology"/>
<dbReference type="Proteomes" id="UP000034050">
    <property type="component" value="Unassembled WGS sequence"/>
</dbReference>
<protein>
    <submittedName>
        <fullName evidence="4">DegT/DnrJ/EryC1/StrS aminotransferase</fullName>
    </submittedName>
</protein>
<gene>
    <name evidence="4" type="ORF">UV61_C0003G0013</name>
</gene>
<accession>A0A0G1CN56</accession>
<dbReference type="AlphaFoldDB" id="A0A0G1CN56"/>
<dbReference type="InterPro" id="IPR015421">
    <property type="entry name" value="PyrdxlP-dep_Trfase_major"/>
</dbReference>
<evidence type="ECO:0000256" key="3">
    <source>
        <dbReference type="RuleBase" id="RU004508"/>
    </source>
</evidence>
<dbReference type="InterPro" id="IPR000653">
    <property type="entry name" value="DegT/StrS_aminotransferase"/>
</dbReference>
<keyword evidence="4" id="KW-0032">Aminotransferase</keyword>
<comment type="caution">
    <text evidence="4">The sequence shown here is derived from an EMBL/GenBank/DDBJ whole genome shotgun (WGS) entry which is preliminary data.</text>
</comment>
<dbReference type="PANTHER" id="PTHR30244:SF34">
    <property type="entry name" value="DTDP-4-AMINO-4,6-DIDEOXYGALACTOSE TRANSAMINASE"/>
    <property type="match status" value="1"/>
</dbReference>
<dbReference type="GO" id="GO:0000271">
    <property type="term" value="P:polysaccharide biosynthetic process"/>
    <property type="evidence" value="ECO:0007669"/>
    <property type="project" value="TreeGrafter"/>
</dbReference>
<dbReference type="GO" id="GO:0030170">
    <property type="term" value="F:pyridoxal phosphate binding"/>
    <property type="evidence" value="ECO:0007669"/>
    <property type="project" value="TreeGrafter"/>
</dbReference>